<dbReference type="RefSeq" id="WP_133106110.1">
    <property type="nucleotide sequence ID" value="NZ_SMNA01000002.1"/>
</dbReference>
<protein>
    <submittedName>
        <fullName evidence="2">Uncharacterized protein</fullName>
    </submittedName>
</protein>
<evidence type="ECO:0000313" key="3">
    <source>
        <dbReference type="Proteomes" id="UP000504882"/>
    </source>
</evidence>
<keyword evidence="3" id="KW-1185">Reference proteome</keyword>
<comment type="caution">
    <text evidence="2">The sequence shown here is derived from an EMBL/GenBank/DDBJ whole genome shotgun (WGS) entry which is preliminary data.</text>
</comment>
<dbReference type="Proteomes" id="UP000504882">
    <property type="component" value="Unassembled WGS sequence"/>
</dbReference>
<sequence length="110" mass="11149">MQRVGPDEDGGRTAATGARPGPAWVDIVLRSQAIAILAAIATGLLAFFIGLPLARDVFHLGCGPAGPAGDYVCADGIGYGAGGVLCCGAVGVVVFVVVLRRGARSSRRRE</sequence>
<dbReference type="EMBL" id="SMNA01000002">
    <property type="protein sequence ID" value="TDE97183.1"/>
    <property type="molecule type" value="Genomic_DNA"/>
</dbReference>
<proteinExistence type="predicted"/>
<keyword evidence="1" id="KW-0812">Transmembrane</keyword>
<organism evidence="2 3">
    <name type="scientific">Occultella glacieicola</name>
    <dbReference type="NCBI Taxonomy" id="2518684"/>
    <lineage>
        <taxon>Bacteria</taxon>
        <taxon>Bacillati</taxon>
        <taxon>Actinomycetota</taxon>
        <taxon>Actinomycetes</taxon>
        <taxon>Micrococcales</taxon>
        <taxon>Ruaniaceae</taxon>
        <taxon>Occultella</taxon>
    </lineage>
</organism>
<keyword evidence="1" id="KW-0472">Membrane</keyword>
<evidence type="ECO:0000256" key="1">
    <source>
        <dbReference type="SAM" id="Phobius"/>
    </source>
</evidence>
<gene>
    <name evidence="2" type="ORF">EXU48_02920</name>
</gene>
<keyword evidence="1" id="KW-1133">Transmembrane helix</keyword>
<name>A0ABY2E6K9_9MICO</name>
<evidence type="ECO:0000313" key="2">
    <source>
        <dbReference type="EMBL" id="TDE97183.1"/>
    </source>
</evidence>
<accession>A0ABY2E6K9</accession>
<feature type="transmembrane region" description="Helical" evidence="1">
    <location>
        <begin position="33"/>
        <end position="54"/>
    </location>
</feature>
<reference evidence="2 3" key="1">
    <citation type="submission" date="2019-03" db="EMBL/GenBank/DDBJ databases">
        <title>Genomic features of bacteria from cold environments.</title>
        <authorList>
            <person name="Shen L."/>
        </authorList>
    </citation>
    <scope>NUCLEOTIDE SEQUENCE [LARGE SCALE GENOMIC DNA]</scope>
    <source>
        <strain evidence="3">T3246-1</strain>
    </source>
</reference>
<feature type="transmembrane region" description="Helical" evidence="1">
    <location>
        <begin position="77"/>
        <end position="99"/>
    </location>
</feature>